<evidence type="ECO:0000256" key="7">
    <source>
        <dbReference type="HAMAP-Rule" id="MF_00675"/>
    </source>
</evidence>
<evidence type="ECO:0000313" key="8">
    <source>
        <dbReference type="EMBL" id="WDE95537.1"/>
    </source>
</evidence>
<dbReference type="SUPFAM" id="SSF51556">
    <property type="entry name" value="Metallo-dependent hydrolases"/>
    <property type="match status" value="1"/>
</dbReference>
<dbReference type="EC" id="5.3.1.12" evidence="4 7"/>
<proteinExistence type="inferred from homology"/>
<dbReference type="InterPro" id="IPR032466">
    <property type="entry name" value="Metal_Hydrolase"/>
</dbReference>
<keyword evidence="6 7" id="KW-0413">Isomerase</keyword>
<reference evidence="8 9" key="1">
    <citation type="submission" date="2023-02" db="EMBL/GenBank/DDBJ databases">
        <title>Genome sequence of Lentisphaera profundi SAORIC-696.</title>
        <authorList>
            <person name="Kim e."/>
            <person name="Cho J.-C."/>
            <person name="Choi A."/>
            <person name="Kang I."/>
        </authorList>
    </citation>
    <scope>NUCLEOTIDE SEQUENCE [LARGE SCALE GENOMIC DNA]</scope>
    <source>
        <strain evidence="8 9">SAORIC-696</strain>
    </source>
</reference>
<evidence type="ECO:0000256" key="2">
    <source>
        <dbReference type="ARBA" id="ARBA00004892"/>
    </source>
</evidence>
<protein>
    <recommendedName>
        <fullName evidence="5 7">Uronate isomerase</fullName>
        <ecNumber evidence="4 7">5.3.1.12</ecNumber>
    </recommendedName>
    <alternativeName>
        <fullName evidence="7">Glucuronate isomerase</fullName>
    </alternativeName>
    <alternativeName>
        <fullName evidence="7">Uronic isomerase</fullName>
    </alternativeName>
</protein>
<dbReference type="Proteomes" id="UP001214250">
    <property type="component" value="Chromosome 1"/>
</dbReference>
<accession>A0ABY7VNN6</accession>
<dbReference type="GO" id="GO:0008880">
    <property type="term" value="F:glucuronate isomerase activity"/>
    <property type="evidence" value="ECO:0007669"/>
    <property type="project" value="UniProtKB-EC"/>
</dbReference>
<dbReference type="HAMAP" id="MF_00675">
    <property type="entry name" value="UxaC"/>
    <property type="match status" value="1"/>
</dbReference>
<name>A0ABY7VNN6_9BACT</name>
<keyword evidence="9" id="KW-1185">Reference proteome</keyword>
<dbReference type="RefSeq" id="WP_274149176.1">
    <property type="nucleotide sequence ID" value="NZ_CP117811.1"/>
</dbReference>
<dbReference type="NCBIfam" id="NF002794">
    <property type="entry name" value="PRK02925.1"/>
    <property type="match status" value="1"/>
</dbReference>
<dbReference type="PANTHER" id="PTHR30068">
    <property type="entry name" value="URONATE ISOMERASE"/>
    <property type="match status" value="1"/>
</dbReference>
<dbReference type="Gene3D" id="1.10.2020.10">
    <property type="entry name" value="uronate isomerase, domain 2, chain A"/>
    <property type="match status" value="1"/>
</dbReference>
<comment type="pathway">
    <text evidence="2 7">Carbohydrate metabolism; pentose and glucuronate interconversion.</text>
</comment>
<comment type="similarity">
    <text evidence="3 7">Belongs to the metallo-dependent hydrolases superfamily. Uronate isomerase family.</text>
</comment>
<sequence>MKTFMDENFLLTNAVSEDLYHNHAAKMPIIDYHNHLPPEDIASDRSFANMAEATLEGDHYKWRGMRGNGVDEHFITGAAKPEEKWQKWAETIPYTMRNPLYHWQHLELQRYFGINETLNGDNAQKIYGMCNEQLLSQSHSCRNLLRQQNVAVLCTTDDPTDNLEYHKTCAEEISDFKSLPTFRPDKAIALEDLCAWNEWQDRLASVSGQSISNFDDSLKALKLRHDYFHEKGCRLSDHGLPRAYHCEFSSADVSAAFAKARAEQDLNEQEKEILCTAYMQAFARWNAEKDWAMQLHLGPMRNNNTKMFGIAGRDAGFDSMNDLPIAEKLSRFLDSLAVEDQLPKTILYNLNPKDNAVLGTMIGNFQQAPTAGKIQFGSGWWFLDQLDGMEKQMNDLSSFGLISKFVGMLTDSRSFLSFPRHEYFRRLLCDLFGRDVASGKLPDDRKFLAQMIEDISYNNAKNYFKF</sequence>
<dbReference type="Gene3D" id="3.20.20.140">
    <property type="entry name" value="Metal-dependent hydrolases"/>
    <property type="match status" value="1"/>
</dbReference>
<evidence type="ECO:0000256" key="1">
    <source>
        <dbReference type="ARBA" id="ARBA00001165"/>
    </source>
</evidence>
<dbReference type="Pfam" id="PF02614">
    <property type="entry name" value="UxaC"/>
    <property type="match status" value="1"/>
</dbReference>
<evidence type="ECO:0000256" key="5">
    <source>
        <dbReference type="ARBA" id="ARBA00020555"/>
    </source>
</evidence>
<evidence type="ECO:0000256" key="3">
    <source>
        <dbReference type="ARBA" id="ARBA00008397"/>
    </source>
</evidence>
<gene>
    <name evidence="7 8" type="primary">uxaC</name>
    <name evidence="8" type="ORF">PQO03_07370</name>
</gene>
<evidence type="ECO:0000313" key="9">
    <source>
        <dbReference type="Proteomes" id="UP001214250"/>
    </source>
</evidence>
<organism evidence="8 9">
    <name type="scientific">Lentisphaera profundi</name>
    <dbReference type="NCBI Taxonomy" id="1658616"/>
    <lineage>
        <taxon>Bacteria</taxon>
        <taxon>Pseudomonadati</taxon>
        <taxon>Lentisphaerota</taxon>
        <taxon>Lentisphaeria</taxon>
        <taxon>Lentisphaerales</taxon>
        <taxon>Lentisphaeraceae</taxon>
        <taxon>Lentisphaera</taxon>
    </lineage>
</organism>
<dbReference type="PANTHER" id="PTHR30068:SF4">
    <property type="entry name" value="URONATE ISOMERASE"/>
    <property type="match status" value="1"/>
</dbReference>
<comment type="catalytic activity">
    <reaction evidence="1 7">
        <text>D-glucuronate = D-fructuronate</text>
        <dbReference type="Rhea" id="RHEA:13049"/>
        <dbReference type="ChEBI" id="CHEBI:58720"/>
        <dbReference type="ChEBI" id="CHEBI:59863"/>
        <dbReference type="EC" id="5.3.1.12"/>
    </reaction>
</comment>
<dbReference type="EMBL" id="CP117811">
    <property type="protein sequence ID" value="WDE95537.1"/>
    <property type="molecule type" value="Genomic_DNA"/>
</dbReference>
<evidence type="ECO:0000256" key="6">
    <source>
        <dbReference type="ARBA" id="ARBA00023235"/>
    </source>
</evidence>
<evidence type="ECO:0000256" key="4">
    <source>
        <dbReference type="ARBA" id="ARBA00012546"/>
    </source>
</evidence>
<comment type="catalytic activity">
    <reaction evidence="7">
        <text>aldehydo-D-galacturonate = keto-D-tagaturonate</text>
        <dbReference type="Rhea" id="RHEA:27702"/>
        <dbReference type="ChEBI" id="CHEBI:12952"/>
        <dbReference type="ChEBI" id="CHEBI:17886"/>
    </reaction>
</comment>
<dbReference type="InterPro" id="IPR003766">
    <property type="entry name" value="Uronate_isomerase"/>
</dbReference>